<feature type="transmembrane region" description="Helical" evidence="1">
    <location>
        <begin position="12"/>
        <end position="35"/>
    </location>
</feature>
<sequence length="389" mass="41542">MIGTRALGRLYPLSAGWFAGGRCAVVVSAIVWLVFSTGCALRLPIPVAAGSAVALRGSVAAGPPERSFVFRSGTEVVLATRDRVVARHPGHYADAGFTRDNSHIYALDATGTVRAVEARGGAMLPGSIDCRCDRVFPLHGTTVGWWRPPGDFLQADLHEPNPVVRVTISLPAPPDPIAAGNLLGAVRLLAADDRTLVLAETESPPGASWGLTHLFSADPETGAVRPLGRVDGVNTAIDRVALHPSGGELAVPGYQRDGKTCGAARLLWMELPGPRPERLDLPPDTGCSVLIDVRWDAGELTVARLQWQPGTPDRPSAAMVWSRRGAGWERRGGDDVLRHLALTPSATVQLRRGDRDRVHTEHAGELVLAADDEIRVLAHDVLDVRVPYP</sequence>
<keyword evidence="1" id="KW-0472">Membrane</keyword>
<name>A0A7K0DVV3_9NOCA</name>
<evidence type="ECO:0000313" key="2">
    <source>
        <dbReference type="EMBL" id="MQY29911.1"/>
    </source>
</evidence>
<comment type="caution">
    <text evidence="2">The sequence shown here is derived from an EMBL/GenBank/DDBJ whole genome shotgun (WGS) entry which is preliminary data.</text>
</comment>
<keyword evidence="3" id="KW-1185">Reference proteome</keyword>
<organism evidence="2 3">
    <name type="scientific">Nocardia aurantia</name>
    <dbReference type="NCBI Taxonomy" id="2585199"/>
    <lineage>
        <taxon>Bacteria</taxon>
        <taxon>Bacillati</taxon>
        <taxon>Actinomycetota</taxon>
        <taxon>Actinomycetes</taxon>
        <taxon>Mycobacteriales</taxon>
        <taxon>Nocardiaceae</taxon>
        <taxon>Nocardia</taxon>
    </lineage>
</organism>
<gene>
    <name evidence="2" type="ORF">NRB56_55050</name>
</gene>
<dbReference type="Proteomes" id="UP000431401">
    <property type="component" value="Unassembled WGS sequence"/>
</dbReference>
<evidence type="ECO:0000256" key="1">
    <source>
        <dbReference type="SAM" id="Phobius"/>
    </source>
</evidence>
<dbReference type="AlphaFoldDB" id="A0A7K0DVV3"/>
<accession>A0A7K0DVV3</accession>
<dbReference type="EMBL" id="WEGI01000012">
    <property type="protein sequence ID" value="MQY29911.1"/>
    <property type="molecule type" value="Genomic_DNA"/>
</dbReference>
<protein>
    <submittedName>
        <fullName evidence="2">Uncharacterized protein</fullName>
    </submittedName>
</protein>
<keyword evidence="1" id="KW-1133">Transmembrane helix</keyword>
<dbReference type="OrthoDB" id="4507771at2"/>
<evidence type="ECO:0000313" key="3">
    <source>
        <dbReference type="Proteomes" id="UP000431401"/>
    </source>
</evidence>
<dbReference type="SUPFAM" id="SSF82171">
    <property type="entry name" value="DPP6 N-terminal domain-like"/>
    <property type="match status" value="1"/>
</dbReference>
<keyword evidence="1" id="KW-0812">Transmembrane</keyword>
<reference evidence="2 3" key="1">
    <citation type="submission" date="2019-10" db="EMBL/GenBank/DDBJ databases">
        <title>Nocardia macrotermitis sp. nov. and Nocardia aurantia sp. nov., isolated from the gut of fungus growing-termite Macrotermes natalensis.</title>
        <authorList>
            <person name="Benndorf R."/>
            <person name="Schwitalla J."/>
            <person name="Martin K."/>
            <person name="De Beer W."/>
            <person name="Kaster A.-K."/>
            <person name="Vollmers J."/>
            <person name="Poulsen M."/>
            <person name="Beemelmanns C."/>
        </authorList>
    </citation>
    <scope>NUCLEOTIDE SEQUENCE [LARGE SCALE GENOMIC DNA]</scope>
    <source>
        <strain evidence="2 3">RB56</strain>
    </source>
</reference>
<dbReference type="RefSeq" id="WP_153347117.1">
    <property type="nucleotide sequence ID" value="NZ_WEGI01000012.1"/>
</dbReference>
<proteinExistence type="predicted"/>